<reference evidence="3" key="1">
    <citation type="submission" date="2023-03" db="EMBL/GenBank/DDBJ databases">
        <title>Massive genome expansion in bonnet fungi (Mycena s.s.) driven by repeated elements and novel gene families across ecological guilds.</title>
        <authorList>
            <consortium name="Lawrence Berkeley National Laboratory"/>
            <person name="Harder C.B."/>
            <person name="Miyauchi S."/>
            <person name="Viragh M."/>
            <person name="Kuo A."/>
            <person name="Thoen E."/>
            <person name="Andreopoulos B."/>
            <person name="Lu D."/>
            <person name="Skrede I."/>
            <person name="Drula E."/>
            <person name="Henrissat B."/>
            <person name="Morin E."/>
            <person name="Kohler A."/>
            <person name="Barry K."/>
            <person name="LaButti K."/>
            <person name="Morin E."/>
            <person name="Salamov A."/>
            <person name="Lipzen A."/>
            <person name="Mereny Z."/>
            <person name="Hegedus B."/>
            <person name="Baldrian P."/>
            <person name="Stursova M."/>
            <person name="Weitz H."/>
            <person name="Taylor A."/>
            <person name="Grigoriev I.V."/>
            <person name="Nagy L.G."/>
            <person name="Martin F."/>
            <person name="Kauserud H."/>
        </authorList>
    </citation>
    <scope>NUCLEOTIDE SEQUENCE</scope>
    <source>
        <strain evidence="3">9284</strain>
    </source>
</reference>
<dbReference type="InterPro" id="IPR045339">
    <property type="entry name" value="DUF6534"/>
</dbReference>
<keyword evidence="1" id="KW-1133">Transmembrane helix</keyword>
<dbReference type="PANTHER" id="PTHR40465:SF1">
    <property type="entry name" value="DUF6534 DOMAIN-CONTAINING PROTEIN"/>
    <property type="match status" value="1"/>
</dbReference>
<proteinExistence type="predicted"/>
<organism evidence="3 4">
    <name type="scientific">Roridomyces roridus</name>
    <dbReference type="NCBI Taxonomy" id="1738132"/>
    <lineage>
        <taxon>Eukaryota</taxon>
        <taxon>Fungi</taxon>
        <taxon>Dikarya</taxon>
        <taxon>Basidiomycota</taxon>
        <taxon>Agaricomycotina</taxon>
        <taxon>Agaricomycetes</taxon>
        <taxon>Agaricomycetidae</taxon>
        <taxon>Agaricales</taxon>
        <taxon>Marasmiineae</taxon>
        <taxon>Mycenaceae</taxon>
        <taxon>Roridomyces</taxon>
    </lineage>
</organism>
<dbReference type="Proteomes" id="UP001221142">
    <property type="component" value="Unassembled WGS sequence"/>
</dbReference>
<keyword evidence="1" id="KW-0472">Membrane</keyword>
<dbReference type="PANTHER" id="PTHR40465">
    <property type="entry name" value="CHROMOSOME 1, WHOLE GENOME SHOTGUN SEQUENCE"/>
    <property type="match status" value="1"/>
</dbReference>
<keyword evidence="4" id="KW-1185">Reference proteome</keyword>
<dbReference type="EMBL" id="JARKIF010000015">
    <property type="protein sequence ID" value="KAJ7622275.1"/>
    <property type="molecule type" value="Genomic_DNA"/>
</dbReference>
<dbReference type="AlphaFoldDB" id="A0AAD7BIY4"/>
<feature type="transmembrane region" description="Helical" evidence="1">
    <location>
        <begin position="47"/>
        <end position="68"/>
    </location>
</feature>
<dbReference type="Pfam" id="PF20152">
    <property type="entry name" value="DUF6534"/>
    <property type="match status" value="1"/>
</dbReference>
<evidence type="ECO:0000313" key="4">
    <source>
        <dbReference type="Proteomes" id="UP001221142"/>
    </source>
</evidence>
<feature type="transmembrane region" description="Helical" evidence="1">
    <location>
        <begin position="227"/>
        <end position="247"/>
    </location>
</feature>
<sequence>MPALDSTLGALFIGLVVSSMLNGVTLSQAWSYFGAQKQFKDPIWLKTLVAVVVTLDFVHQVCTTNWLYIFCVTRYGDVDSLTLLPPSYLGMAYPTGFVTFAVQSFYVWRVWQLHGNLILPAGIFICSCAQEAMQLYSMSVVGKNPNSAQFTGSLENIVIAVNSTGAGVDIMIALAMMYLLGFRGNQFKRTNHILTKLVTFAVTTGALTSICAILVLALAITKPDADYFLTFYLLLTRMYSNSLLATLNARKGIRAGAANQGAMSVHLQDSDNQVNMFRLNQLSEGRAASKYVC</sequence>
<gene>
    <name evidence="3" type="ORF">FB45DRAFT_123609</name>
</gene>
<evidence type="ECO:0000313" key="3">
    <source>
        <dbReference type="EMBL" id="KAJ7622275.1"/>
    </source>
</evidence>
<accession>A0AAD7BIY4</accession>
<comment type="caution">
    <text evidence="3">The sequence shown here is derived from an EMBL/GenBank/DDBJ whole genome shotgun (WGS) entry which is preliminary data.</text>
</comment>
<protein>
    <recommendedName>
        <fullName evidence="2">DUF6534 domain-containing protein</fullName>
    </recommendedName>
</protein>
<feature type="domain" description="DUF6534" evidence="2">
    <location>
        <begin position="166"/>
        <end position="251"/>
    </location>
</feature>
<evidence type="ECO:0000259" key="2">
    <source>
        <dbReference type="Pfam" id="PF20152"/>
    </source>
</evidence>
<name>A0AAD7BIY4_9AGAR</name>
<evidence type="ECO:0000256" key="1">
    <source>
        <dbReference type="SAM" id="Phobius"/>
    </source>
</evidence>
<keyword evidence="1" id="KW-0812">Transmembrane</keyword>
<feature type="transmembrane region" description="Helical" evidence="1">
    <location>
        <begin position="117"/>
        <end position="137"/>
    </location>
</feature>
<feature type="transmembrane region" description="Helical" evidence="1">
    <location>
        <begin position="6"/>
        <end position="26"/>
    </location>
</feature>
<feature type="transmembrane region" description="Helical" evidence="1">
    <location>
        <begin position="157"/>
        <end position="181"/>
    </location>
</feature>
<feature type="transmembrane region" description="Helical" evidence="1">
    <location>
        <begin position="88"/>
        <end position="108"/>
    </location>
</feature>
<feature type="transmembrane region" description="Helical" evidence="1">
    <location>
        <begin position="193"/>
        <end position="221"/>
    </location>
</feature>